<comment type="caution">
    <text evidence="2">The sequence shown here is derived from an EMBL/GenBank/DDBJ whole genome shotgun (WGS) entry which is preliminary data.</text>
</comment>
<dbReference type="NCBIfam" id="NF041506">
    <property type="entry name" value="VapD"/>
    <property type="match status" value="1"/>
</dbReference>
<dbReference type="Proteomes" id="UP000886824">
    <property type="component" value="Unassembled WGS sequence"/>
</dbReference>
<feature type="region of interest" description="Disordered" evidence="1">
    <location>
        <begin position="117"/>
        <end position="152"/>
    </location>
</feature>
<protein>
    <recommendedName>
        <fullName evidence="4">Virulence factor</fullName>
    </recommendedName>
</protein>
<dbReference type="AlphaFoldDB" id="A0A9D1Z3N9"/>
<evidence type="ECO:0000256" key="1">
    <source>
        <dbReference type="SAM" id="MobiDB-lite"/>
    </source>
</evidence>
<evidence type="ECO:0008006" key="4">
    <source>
        <dbReference type="Google" id="ProtNLM"/>
    </source>
</evidence>
<gene>
    <name evidence="2" type="ORF">H9826_01520</name>
</gene>
<sequence>MANSGSRKQITFDLRQGSLKRHYPHQEPPQNAQYYKKAYQDIQRFMTANGFEHRQYSVYTSIDKLTTVDVVDLIERLASAFPWLSRCVNEIDVTNIGAQHSLKQMLEEASRPLDIELDGFALSPAPENEVEPRPRNTVRPSKQRKKPYSQER</sequence>
<accession>A0A9D1Z3N9</accession>
<reference evidence="2" key="2">
    <citation type="submission" date="2021-04" db="EMBL/GenBank/DDBJ databases">
        <authorList>
            <person name="Gilroy R."/>
        </authorList>
    </citation>
    <scope>NUCLEOTIDE SEQUENCE</scope>
    <source>
        <strain evidence="2">CHK33-7979</strain>
    </source>
</reference>
<evidence type="ECO:0000313" key="3">
    <source>
        <dbReference type="Proteomes" id="UP000886824"/>
    </source>
</evidence>
<evidence type="ECO:0000313" key="2">
    <source>
        <dbReference type="EMBL" id="HIY72640.1"/>
    </source>
</evidence>
<name>A0A9D1Z3N9_9FIRM</name>
<feature type="compositionally biased region" description="Basic residues" evidence="1">
    <location>
        <begin position="141"/>
        <end position="152"/>
    </location>
</feature>
<dbReference type="InterPro" id="IPR048135">
    <property type="entry name" value="VapD-like"/>
</dbReference>
<organism evidence="2 3">
    <name type="scientific">Candidatus Intestinimonas merdavium</name>
    <dbReference type="NCBI Taxonomy" id="2838622"/>
    <lineage>
        <taxon>Bacteria</taxon>
        <taxon>Bacillati</taxon>
        <taxon>Bacillota</taxon>
        <taxon>Clostridia</taxon>
        <taxon>Eubacteriales</taxon>
        <taxon>Intestinimonas</taxon>
    </lineage>
</organism>
<proteinExistence type="predicted"/>
<reference evidence="2" key="1">
    <citation type="journal article" date="2021" name="PeerJ">
        <title>Extensive microbial diversity within the chicken gut microbiome revealed by metagenomics and culture.</title>
        <authorList>
            <person name="Gilroy R."/>
            <person name="Ravi A."/>
            <person name="Getino M."/>
            <person name="Pursley I."/>
            <person name="Horton D.L."/>
            <person name="Alikhan N.F."/>
            <person name="Baker D."/>
            <person name="Gharbi K."/>
            <person name="Hall N."/>
            <person name="Watson M."/>
            <person name="Adriaenssens E.M."/>
            <person name="Foster-Nyarko E."/>
            <person name="Jarju S."/>
            <person name="Secka A."/>
            <person name="Antonio M."/>
            <person name="Oren A."/>
            <person name="Chaudhuri R.R."/>
            <person name="La Ragione R."/>
            <person name="Hildebrand F."/>
            <person name="Pallen M.J."/>
        </authorList>
    </citation>
    <scope>NUCLEOTIDE SEQUENCE</scope>
    <source>
        <strain evidence="2">CHK33-7979</strain>
    </source>
</reference>
<dbReference type="EMBL" id="DXCX01000017">
    <property type="protein sequence ID" value="HIY72640.1"/>
    <property type="molecule type" value="Genomic_DNA"/>
</dbReference>
<dbReference type="Gene3D" id="3.30.70.240">
    <property type="match status" value="1"/>
</dbReference>